<accession>A0A645IX84</accession>
<gene>
    <name evidence="1" type="ORF">SDC9_199452</name>
</gene>
<comment type="caution">
    <text evidence="1">The sequence shown here is derived from an EMBL/GenBank/DDBJ whole genome shotgun (WGS) entry which is preliminary data.</text>
</comment>
<protein>
    <submittedName>
        <fullName evidence="1">Uncharacterized protein</fullName>
    </submittedName>
</protein>
<proteinExistence type="predicted"/>
<name>A0A645IX84_9ZZZZ</name>
<sequence length="149" mass="16791">MSDLIEGGAAKYLLTPVDLKAEGRTDYPMIANHEHVVGTLSILIAGDDMTLSYKLNDERSEILSQSIRFFEDLADLNAETVAKRSTSIKFDVPFSISKKFSSTEYVLLSINFDGIYDVNSSNNPAFEFEDTAYEHQVSQMKKILPEIRR</sequence>
<organism evidence="1">
    <name type="scientific">bioreactor metagenome</name>
    <dbReference type="NCBI Taxonomy" id="1076179"/>
    <lineage>
        <taxon>unclassified sequences</taxon>
        <taxon>metagenomes</taxon>
        <taxon>ecological metagenomes</taxon>
    </lineage>
</organism>
<dbReference type="EMBL" id="VSSQ01117293">
    <property type="protein sequence ID" value="MPN51803.1"/>
    <property type="molecule type" value="Genomic_DNA"/>
</dbReference>
<dbReference type="AlphaFoldDB" id="A0A645IX84"/>
<evidence type="ECO:0000313" key="1">
    <source>
        <dbReference type="EMBL" id="MPN51803.1"/>
    </source>
</evidence>
<reference evidence="1" key="1">
    <citation type="submission" date="2019-08" db="EMBL/GenBank/DDBJ databases">
        <authorList>
            <person name="Kucharzyk K."/>
            <person name="Murdoch R.W."/>
            <person name="Higgins S."/>
            <person name="Loffler F."/>
        </authorList>
    </citation>
    <scope>NUCLEOTIDE SEQUENCE</scope>
</reference>